<evidence type="ECO:0000313" key="2">
    <source>
        <dbReference type="Proteomes" id="UP000053766"/>
    </source>
</evidence>
<sequence>MDHIHAITGLIKASREYRKPHCLTFKNLKKSFESVETEAVIEALTNQRLPTPCIKILGVRQDDATSAELSTTTLEAITRKSEWDDM</sequence>
<evidence type="ECO:0008006" key="3">
    <source>
        <dbReference type="Google" id="ProtNLM"/>
    </source>
</evidence>
<reference evidence="1 2" key="1">
    <citation type="submission" date="2013-11" db="EMBL/GenBank/DDBJ databases">
        <title>Draft genome of the bovine lungworm Dictyocaulus viviparus.</title>
        <authorList>
            <person name="Mitreva M."/>
        </authorList>
    </citation>
    <scope>NUCLEOTIDE SEQUENCE [LARGE SCALE GENOMIC DNA]</scope>
    <source>
        <strain evidence="1 2">HannoverDv2000</strain>
    </source>
</reference>
<dbReference type="OrthoDB" id="410104at2759"/>
<accession>A0A0D8XGG2</accession>
<dbReference type="AlphaFoldDB" id="A0A0D8XGG2"/>
<protein>
    <recommendedName>
        <fullName evidence="3">Reverse transcriptase domain-containing protein</fullName>
    </recommendedName>
</protein>
<name>A0A0D8XGG2_DICVI</name>
<reference evidence="2" key="2">
    <citation type="journal article" date="2016" name="Sci. Rep.">
        <title>Dictyocaulus viviparus genome, variome and transcriptome elucidate lungworm biology and support future intervention.</title>
        <authorList>
            <person name="McNulty S.N."/>
            <person name="Strube C."/>
            <person name="Rosa B.A."/>
            <person name="Martin J.C."/>
            <person name="Tyagi R."/>
            <person name="Choi Y.J."/>
            <person name="Wang Q."/>
            <person name="Hallsworth Pepin K."/>
            <person name="Zhang X."/>
            <person name="Ozersky P."/>
            <person name="Wilson R.K."/>
            <person name="Sternberg P.W."/>
            <person name="Gasser R.B."/>
            <person name="Mitreva M."/>
        </authorList>
    </citation>
    <scope>NUCLEOTIDE SEQUENCE [LARGE SCALE GENOMIC DNA]</scope>
    <source>
        <strain evidence="2">HannoverDv2000</strain>
    </source>
</reference>
<gene>
    <name evidence="1" type="ORF">DICVIV_12550</name>
</gene>
<evidence type="ECO:0000313" key="1">
    <source>
        <dbReference type="EMBL" id="KJH41471.1"/>
    </source>
</evidence>
<organism evidence="1 2">
    <name type="scientific">Dictyocaulus viviparus</name>
    <name type="common">Bovine lungworm</name>
    <dbReference type="NCBI Taxonomy" id="29172"/>
    <lineage>
        <taxon>Eukaryota</taxon>
        <taxon>Metazoa</taxon>
        <taxon>Ecdysozoa</taxon>
        <taxon>Nematoda</taxon>
        <taxon>Chromadorea</taxon>
        <taxon>Rhabditida</taxon>
        <taxon>Rhabditina</taxon>
        <taxon>Rhabditomorpha</taxon>
        <taxon>Strongyloidea</taxon>
        <taxon>Metastrongylidae</taxon>
        <taxon>Dictyocaulus</taxon>
    </lineage>
</organism>
<dbReference type="EMBL" id="KN716817">
    <property type="protein sequence ID" value="KJH41471.1"/>
    <property type="molecule type" value="Genomic_DNA"/>
</dbReference>
<keyword evidence="2" id="KW-1185">Reference proteome</keyword>
<proteinExistence type="predicted"/>
<dbReference type="Proteomes" id="UP000053766">
    <property type="component" value="Unassembled WGS sequence"/>
</dbReference>